<keyword evidence="1" id="KW-1185">Reference proteome</keyword>
<protein>
    <submittedName>
        <fullName evidence="2">Uncharacterized protein</fullName>
    </submittedName>
</protein>
<evidence type="ECO:0000313" key="2">
    <source>
        <dbReference type="WBParaSite" id="PSU_v2.g193.t1"/>
    </source>
</evidence>
<dbReference type="WBParaSite" id="PSU_v2.g193.t1">
    <property type="protein sequence ID" value="PSU_v2.g193.t1"/>
    <property type="gene ID" value="PSU_v2.g193"/>
</dbReference>
<reference evidence="2" key="1">
    <citation type="submission" date="2022-11" db="UniProtKB">
        <authorList>
            <consortium name="WormBaseParasite"/>
        </authorList>
    </citation>
    <scope>IDENTIFICATION</scope>
</reference>
<evidence type="ECO:0000313" key="1">
    <source>
        <dbReference type="Proteomes" id="UP000887577"/>
    </source>
</evidence>
<sequence length="67" mass="7480">MVGWTSFLKDVTSFSLDGKMSVALVKKIFPRLPKTLKKLAFLPDASILQMPAEDALNRIPKAVQYLT</sequence>
<dbReference type="AlphaFoldDB" id="A0A914YIG9"/>
<organism evidence="1 2">
    <name type="scientific">Panagrolaimus superbus</name>
    <dbReference type="NCBI Taxonomy" id="310955"/>
    <lineage>
        <taxon>Eukaryota</taxon>
        <taxon>Metazoa</taxon>
        <taxon>Ecdysozoa</taxon>
        <taxon>Nematoda</taxon>
        <taxon>Chromadorea</taxon>
        <taxon>Rhabditida</taxon>
        <taxon>Tylenchina</taxon>
        <taxon>Panagrolaimomorpha</taxon>
        <taxon>Panagrolaimoidea</taxon>
        <taxon>Panagrolaimidae</taxon>
        <taxon>Panagrolaimus</taxon>
    </lineage>
</organism>
<proteinExistence type="predicted"/>
<name>A0A914YIG9_9BILA</name>
<dbReference type="Proteomes" id="UP000887577">
    <property type="component" value="Unplaced"/>
</dbReference>
<accession>A0A914YIG9</accession>